<organism evidence="2 3">
    <name type="scientific">Aspergillus novoparasiticus</name>
    <dbReference type="NCBI Taxonomy" id="986946"/>
    <lineage>
        <taxon>Eukaryota</taxon>
        <taxon>Fungi</taxon>
        <taxon>Dikarya</taxon>
        <taxon>Ascomycota</taxon>
        <taxon>Pezizomycotina</taxon>
        <taxon>Eurotiomycetes</taxon>
        <taxon>Eurotiomycetidae</taxon>
        <taxon>Eurotiales</taxon>
        <taxon>Aspergillaceae</taxon>
        <taxon>Aspergillus</taxon>
        <taxon>Aspergillus subgen. Circumdati</taxon>
    </lineage>
</organism>
<proteinExistence type="predicted"/>
<accession>A0A5N6F0D2</accession>
<keyword evidence="3" id="KW-1185">Reference proteome</keyword>
<dbReference type="EMBL" id="ML733413">
    <property type="protein sequence ID" value="KAB8222294.1"/>
    <property type="molecule type" value="Genomic_DNA"/>
</dbReference>
<evidence type="ECO:0000313" key="3">
    <source>
        <dbReference type="Proteomes" id="UP000326799"/>
    </source>
</evidence>
<evidence type="ECO:0000256" key="1">
    <source>
        <dbReference type="SAM" id="SignalP"/>
    </source>
</evidence>
<protein>
    <recommendedName>
        <fullName evidence="4">Secreted protein</fullName>
    </recommendedName>
</protein>
<dbReference type="Proteomes" id="UP000326799">
    <property type="component" value="Unassembled WGS sequence"/>
</dbReference>
<dbReference type="AlphaFoldDB" id="A0A5N6F0D2"/>
<evidence type="ECO:0000313" key="2">
    <source>
        <dbReference type="EMBL" id="KAB8222294.1"/>
    </source>
</evidence>
<sequence>MARLRTVSRGCGGRLALCSFWTIVTSLTEAPLSRSIYINSSLRTRHSLIWSLVTSPGHVKDSAALRRAVSPPGLLS</sequence>
<reference evidence="2 3" key="1">
    <citation type="submission" date="2019-04" db="EMBL/GenBank/DDBJ databases">
        <title>Fungal friends and foes A comparative genomics study of 23 Aspergillus species from section Flavi.</title>
        <authorList>
            <consortium name="DOE Joint Genome Institute"/>
            <person name="Kjaerbolling I."/>
            <person name="Vesth T.C."/>
            <person name="Frisvad J.C."/>
            <person name="Nybo J.L."/>
            <person name="Theobald S."/>
            <person name="Kildgaard S."/>
            <person name="Petersen T.I."/>
            <person name="Kuo A."/>
            <person name="Sato A."/>
            <person name="Lyhne E.K."/>
            <person name="Kogle M.E."/>
            <person name="Wiebenga A."/>
            <person name="Kun R.S."/>
            <person name="Lubbers R.J."/>
            <person name="Makela M.R."/>
            <person name="Barry K."/>
            <person name="Chovatia M."/>
            <person name="Clum A."/>
            <person name="Daum C."/>
            <person name="Haridas S."/>
            <person name="He G."/>
            <person name="LaButti K."/>
            <person name="Lipzen A."/>
            <person name="Mondo S."/>
            <person name="Pangilinan J."/>
            <person name="Riley R."/>
            <person name="Salamov A."/>
            <person name="Simmons B.A."/>
            <person name="Magnuson J.K."/>
            <person name="Henrissat B."/>
            <person name="Mortensen U.H."/>
            <person name="Larsen T.O."/>
            <person name="De vries R.P."/>
            <person name="Grigoriev I.V."/>
            <person name="Machida M."/>
            <person name="Baker S.E."/>
            <person name="Andersen M.R."/>
        </authorList>
    </citation>
    <scope>NUCLEOTIDE SEQUENCE [LARGE SCALE GENOMIC DNA]</scope>
    <source>
        <strain evidence="2 3">CBS 126849</strain>
    </source>
</reference>
<keyword evidence="1" id="KW-0732">Signal</keyword>
<evidence type="ECO:0008006" key="4">
    <source>
        <dbReference type="Google" id="ProtNLM"/>
    </source>
</evidence>
<name>A0A5N6F0D2_9EURO</name>
<feature type="chain" id="PRO_5024994393" description="Secreted protein" evidence="1">
    <location>
        <begin position="27"/>
        <end position="76"/>
    </location>
</feature>
<gene>
    <name evidence="2" type="ORF">BDV33DRAFT_168865</name>
</gene>
<feature type="signal peptide" evidence="1">
    <location>
        <begin position="1"/>
        <end position="26"/>
    </location>
</feature>